<feature type="chain" id="PRO_5043846572" evidence="1">
    <location>
        <begin position="20"/>
        <end position="342"/>
    </location>
</feature>
<organism evidence="2 3">
    <name type="scientific">Neptunomonas phycophila</name>
    <dbReference type="NCBI Taxonomy" id="1572645"/>
    <lineage>
        <taxon>Bacteria</taxon>
        <taxon>Pseudomonadati</taxon>
        <taxon>Pseudomonadota</taxon>
        <taxon>Gammaproteobacteria</taxon>
        <taxon>Oceanospirillales</taxon>
        <taxon>Oceanospirillaceae</taxon>
        <taxon>Neptunomonas</taxon>
    </lineage>
</organism>
<accession>A0AAW7XEG2</accession>
<sequence length="342" mass="38838">MKKQISAGLLAILPAISYAADPWTFNTYFENDLFDGTDQSYTNGVRFSWVSPDLDNYLLDERIPLWLRRINAQFSPLYPVTESYTDNVQRKLIFTIGQEMYTPTDKKRKTVDPDDRPFAGWLYAGFGYHAKTDNKMNSVEVNLGVVGPASYAHETQDFIHDLRGIETFQGWDNQLRNELGIQVVYEHKHRLYKNTLHNDISYDFITHAGGSVGNVATYGNLGAEYRIGWNLPDDFGTSALRPGGDNSAPGNSDPRLRYEGRGIHGFVSIDARAVLHNIFLDGNTFTDSHSVDKEYFVADAAIGVSAIYDRWKISYAHVHRTKEFRSQKKPQRFGSISVSYSY</sequence>
<evidence type="ECO:0000313" key="3">
    <source>
        <dbReference type="Proteomes" id="UP001169862"/>
    </source>
</evidence>
<dbReference type="Proteomes" id="UP001169862">
    <property type="component" value="Unassembled WGS sequence"/>
</dbReference>
<feature type="signal peptide" evidence="1">
    <location>
        <begin position="1"/>
        <end position="19"/>
    </location>
</feature>
<dbReference type="EMBL" id="JAUOPG010000002">
    <property type="protein sequence ID" value="MDO6452500.1"/>
    <property type="molecule type" value="Genomic_DNA"/>
</dbReference>
<dbReference type="RefSeq" id="WP_303548526.1">
    <property type="nucleotide sequence ID" value="NZ_JAUOPG010000002.1"/>
</dbReference>
<reference evidence="2" key="1">
    <citation type="submission" date="2023-07" db="EMBL/GenBank/DDBJ databases">
        <title>Genome content predicts the carbon catabolic preferences of heterotrophic bacteria.</title>
        <authorList>
            <person name="Gralka M."/>
        </authorList>
    </citation>
    <scope>NUCLEOTIDE SEQUENCE</scope>
    <source>
        <strain evidence="2">I2M16</strain>
    </source>
</reference>
<evidence type="ECO:0000256" key="1">
    <source>
        <dbReference type="SAM" id="SignalP"/>
    </source>
</evidence>
<dbReference type="AlphaFoldDB" id="A0AAW7XEG2"/>
<dbReference type="InterPro" id="IPR037107">
    <property type="entry name" value="Put_OMP_sf"/>
</dbReference>
<keyword evidence="1" id="KW-0732">Signal</keyword>
<dbReference type="Pfam" id="PF09982">
    <property type="entry name" value="LpxR"/>
    <property type="match status" value="1"/>
</dbReference>
<evidence type="ECO:0000313" key="2">
    <source>
        <dbReference type="EMBL" id="MDO6452500.1"/>
    </source>
</evidence>
<comment type="caution">
    <text evidence="2">The sequence shown here is derived from an EMBL/GenBank/DDBJ whole genome shotgun (WGS) entry which is preliminary data.</text>
</comment>
<proteinExistence type="predicted"/>
<dbReference type="Gene3D" id="2.40.128.140">
    <property type="entry name" value="Outer membrane protein"/>
    <property type="match status" value="1"/>
</dbReference>
<gene>
    <name evidence="2" type="ORF">Q4490_02880</name>
</gene>
<dbReference type="InterPro" id="IPR018707">
    <property type="entry name" value="LpxR"/>
</dbReference>
<protein>
    <submittedName>
        <fullName evidence="2">Lipid A deacylase LpxR family protein</fullName>
    </submittedName>
</protein>
<name>A0AAW7XEG2_9GAMM</name>